<proteinExistence type="predicted"/>
<dbReference type="EMBL" id="JAMQOS010000008">
    <property type="protein sequence ID" value="MDS0284453.1"/>
    <property type="molecule type" value="Genomic_DNA"/>
</dbReference>
<gene>
    <name evidence="2" type="ORF">NDI86_20360</name>
</gene>
<evidence type="ECO:0000313" key="3">
    <source>
        <dbReference type="Proteomes" id="UP001268864"/>
    </source>
</evidence>
<dbReference type="Pfam" id="PF13614">
    <property type="entry name" value="AAA_31"/>
    <property type="match status" value="1"/>
</dbReference>
<evidence type="ECO:0000259" key="1">
    <source>
        <dbReference type="Pfam" id="PF13614"/>
    </source>
</evidence>
<organism evidence="2 3">
    <name type="scientific">Haloarcula onubensis</name>
    <dbReference type="NCBI Taxonomy" id="2950539"/>
    <lineage>
        <taxon>Archaea</taxon>
        <taxon>Methanobacteriati</taxon>
        <taxon>Methanobacteriota</taxon>
        <taxon>Stenosarchaea group</taxon>
        <taxon>Halobacteria</taxon>
        <taxon>Halobacteriales</taxon>
        <taxon>Haloarculaceae</taxon>
        <taxon>Haloarcula</taxon>
    </lineage>
</organism>
<reference evidence="2 3" key="1">
    <citation type="submission" date="2022-06" db="EMBL/GenBank/DDBJ databases">
        <title>Halomicroarcula sp. a new haloarchaeum isolate from saline soil.</title>
        <authorList>
            <person name="Strakova D."/>
            <person name="Galisteo C."/>
            <person name="Sanchez-Porro C."/>
            <person name="Ventosa A."/>
        </authorList>
    </citation>
    <scope>NUCLEOTIDE SEQUENCE [LARGE SCALE GENOMIC DNA]</scope>
    <source>
        <strain evidence="2 3">S3CR25-11</strain>
    </source>
</reference>
<dbReference type="InterPro" id="IPR025669">
    <property type="entry name" value="AAA_dom"/>
</dbReference>
<dbReference type="SUPFAM" id="SSF52540">
    <property type="entry name" value="P-loop containing nucleoside triphosphate hydrolases"/>
    <property type="match status" value="1"/>
</dbReference>
<name>A0ABU2FUL4_9EURY</name>
<dbReference type="InterPro" id="IPR050678">
    <property type="entry name" value="DNA_Partitioning_ATPase"/>
</dbReference>
<sequence>MSDVQGNDPRAVSVGVLKGGFGKTTTAINLARELGHRNERALLVDLDDNGHMTLILGHDDAYSGDRWGTNHTADVLLDGEDPQQYVTSVADGLDLFPSHVELEDVQSGLKEATMGTTRLKQELVDELLGEAYDYIVIDCPANRGKLNDNAMYATGNIIIPLRPENGYETGLTNTVQRLVMDAREYFDLNILSVVPTDLSTRIDQDTRDRALLREMTTREAVAKHVPNFAYLSESDWEAVDNGGYDGPLPGIRHRAAIDNANDEGVPLRDYDSECDQLVCYDELAQIVETGGVAR</sequence>
<dbReference type="CDD" id="cd02042">
    <property type="entry name" value="ParAB_family"/>
    <property type="match status" value="1"/>
</dbReference>
<accession>A0ABU2FUL4</accession>
<dbReference type="InterPro" id="IPR027417">
    <property type="entry name" value="P-loop_NTPase"/>
</dbReference>
<comment type="caution">
    <text evidence="2">The sequence shown here is derived from an EMBL/GenBank/DDBJ whole genome shotgun (WGS) entry which is preliminary data.</text>
</comment>
<dbReference type="PANTHER" id="PTHR13696:SF99">
    <property type="entry name" value="COBYRINIC ACID AC-DIAMIDE SYNTHASE"/>
    <property type="match status" value="1"/>
</dbReference>
<keyword evidence="3" id="KW-1185">Reference proteome</keyword>
<dbReference type="Proteomes" id="UP001268864">
    <property type="component" value="Unassembled WGS sequence"/>
</dbReference>
<evidence type="ECO:0000313" key="2">
    <source>
        <dbReference type="EMBL" id="MDS0284453.1"/>
    </source>
</evidence>
<dbReference type="RefSeq" id="WP_310902116.1">
    <property type="nucleotide sequence ID" value="NZ_JAMQOS010000008.1"/>
</dbReference>
<dbReference type="Gene3D" id="3.40.50.300">
    <property type="entry name" value="P-loop containing nucleotide triphosphate hydrolases"/>
    <property type="match status" value="1"/>
</dbReference>
<dbReference type="PANTHER" id="PTHR13696">
    <property type="entry name" value="P-LOOP CONTAINING NUCLEOSIDE TRIPHOSPHATE HYDROLASE"/>
    <property type="match status" value="1"/>
</dbReference>
<feature type="domain" description="AAA" evidence="1">
    <location>
        <begin position="11"/>
        <end position="177"/>
    </location>
</feature>
<protein>
    <submittedName>
        <fullName evidence="2">ParA family protein</fullName>
    </submittedName>
</protein>